<keyword evidence="1 5" id="KW-0645">Protease</keyword>
<accession>A0A517R2R1</accession>
<sequence precursor="true">MTGSTQWIKRIKQLAALTASVAMMFAVAPASAIGAEGLPAALKRTVKVFGAGGLRGLESYSTGFLVSPEGHIVTIWNHVLDVEPITVVLDDGRKYEADIVGTEPKLDLAVIKLRADSERFDHFDLENVPSAGVGDRIFALSNMYKVAVGDEPVSVMSGVVSAVTSLEGRRGGFEIPFEGDVFLFDAITNNPGAGGGIVITRSGKPLGMIGREIRNADSNTWVNYAIPLRDLKTPIEQILSGTYERIETRPDDVAGDQLEPADFGLVMLPDVVYRTPAYVGSVIPDSLVATAGIERGDLVVFIGDELVQSIRDLKSALAAVEESDDVRLIVRRGDELITVEVTAPEKSE</sequence>
<reference evidence="5 6" key="1">
    <citation type="submission" date="2019-02" db="EMBL/GenBank/DDBJ databases">
        <title>Deep-cultivation of Planctomycetes and their phenomic and genomic characterization uncovers novel biology.</title>
        <authorList>
            <person name="Wiegand S."/>
            <person name="Jogler M."/>
            <person name="Boedeker C."/>
            <person name="Pinto D."/>
            <person name="Vollmers J."/>
            <person name="Rivas-Marin E."/>
            <person name="Kohn T."/>
            <person name="Peeters S.H."/>
            <person name="Heuer A."/>
            <person name="Rast P."/>
            <person name="Oberbeckmann S."/>
            <person name="Bunk B."/>
            <person name="Jeske O."/>
            <person name="Meyerdierks A."/>
            <person name="Storesund J.E."/>
            <person name="Kallscheuer N."/>
            <person name="Luecker S."/>
            <person name="Lage O.M."/>
            <person name="Pohl T."/>
            <person name="Merkel B.J."/>
            <person name="Hornburger P."/>
            <person name="Mueller R.-W."/>
            <person name="Bruemmer F."/>
            <person name="Labrenz M."/>
            <person name="Spormann A.M."/>
            <person name="Op den Camp H."/>
            <person name="Overmann J."/>
            <person name="Amann R."/>
            <person name="Jetten M.S.M."/>
            <person name="Mascher T."/>
            <person name="Medema M.H."/>
            <person name="Devos D.P."/>
            <person name="Kaster A.-K."/>
            <person name="Ovreas L."/>
            <person name="Rohde M."/>
            <person name="Galperin M.Y."/>
            <person name="Jogler C."/>
        </authorList>
    </citation>
    <scope>NUCLEOTIDE SEQUENCE [LARGE SCALE GENOMIC DNA]</scope>
    <source>
        <strain evidence="5 6">Pan189</strain>
    </source>
</reference>
<dbReference type="KEGG" id="svp:Pan189_25230"/>
<evidence type="ECO:0000313" key="6">
    <source>
        <dbReference type="Proteomes" id="UP000317318"/>
    </source>
</evidence>
<dbReference type="OrthoDB" id="264239at2"/>
<evidence type="ECO:0000313" key="5">
    <source>
        <dbReference type="EMBL" id="QDT38133.1"/>
    </source>
</evidence>
<dbReference type="GO" id="GO:0004252">
    <property type="term" value="F:serine-type endopeptidase activity"/>
    <property type="evidence" value="ECO:0007669"/>
    <property type="project" value="InterPro"/>
</dbReference>
<evidence type="ECO:0000256" key="1">
    <source>
        <dbReference type="ARBA" id="ARBA00022670"/>
    </source>
</evidence>
<dbReference type="InterPro" id="IPR009003">
    <property type="entry name" value="Peptidase_S1_PA"/>
</dbReference>
<dbReference type="Pfam" id="PF13180">
    <property type="entry name" value="PDZ_2"/>
    <property type="match status" value="1"/>
</dbReference>
<proteinExistence type="predicted"/>
<dbReference type="RefSeq" id="WP_145364181.1">
    <property type="nucleotide sequence ID" value="NZ_CP036268.1"/>
</dbReference>
<dbReference type="Pfam" id="PF13365">
    <property type="entry name" value="Trypsin_2"/>
    <property type="match status" value="1"/>
</dbReference>
<evidence type="ECO:0000256" key="3">
    <source>
        <dbReference type="SAM" id="SignalP"/>
    </source>
</evidence>
<keyword evidence="3" id="KW-0732">Signal</keyword>
<dbReference type="Gene3D" id="2.40.10.120">
    <property type="match status" value="1"/>
</dbReference>
<evidence type="ECO:0000256" key="2">
    <source>
        <dbReference type="ARBA" id="ARBA00022801"/>
    </source>
</evidence>
<dbReference type="InterPro" id="IPR001478">
    <property type="entry name" value="PDZ"/>
</dbReference>
<gene>
    <name evidence="5" type="primary">htrA_2</name>
    <name evidence="5" type="ORF">Pan189_25230</name>
</gene>
<evidence type="ECO:0000259" key="4">
    <source>
        <dbReference type="SMART" id="SM00228"/>
    </source>
</evidence>
<dbReference type="SUPFAM" id="SSF50494">
    <property type="entry name" value="Trypsin-like serine proteases"/>
    <property type="match status" value="1"/>
</dbReference>
<dbReference type="Gene3D" id="2.30.42.10">
    <property type="match status" value="1"/>
</dbReference>
<dbReference type="PANTHER" id="PTHR43343:SF3">
    <property type="entry name" value="PROTEASE DO-LIKE 8, CHLOROPLASTIC"/>
    <property type="match status" value="1"/>
</dbReference>
<dbReference type="Proteomes" id="UP000317318">
    <property type="component" value="Chromosome"/>
</dbReference>
<dbReference type="InterPro" id="IPR036034">
    <property type="entry name" value="PDZ_sf"/>
</dbReference>
<organism evidence="5 6">
    <name type="scientific">Stratiformator vulcanicus</name>
    <dbReference type="NCBI Taxonomy" id="2527980"/>
    <lineage>
        <taxon>Bacteria</taxon>
        <taxon>Pseudomonadati</taxon>
        <taxon>Planctomycetota</taxon>
        <taxon>Planctomycetia</taxon>
        <taxon>Planctomycetales</taxon>
        <taxon>Planctomycetaceae</taxon>
        <taxon>Stratiformator</taxon>
    </lineage>
</organism>
<name>A0A517R2R1_9PLAN</name>
<dbReference type="PANTHER" id="PTHR43343">
    <property type="entry name" value="PEPTIDASE S12"/>
    <property type="match status" value="1"/>
</dbReference>
<dbReference type="InterPro" id="IPR001940">
    <property type="entry name" value="Peptidase_S1C"/>
</dbReference>
<dbReference type="PRINTS" id="PR00834">
    <property type="entry name" value="PROTEASES2C"/>
</dbReference>
<dbReference type="GO" id="GO:0006508">
    <property type="term" value="P:proteolysis"/>
    <property type="evidence" value="ECO:0007669"/>
    <property type="project" value="UniProtKB-KW"/>
</dbReference>
<dbReference type="InterPro" id="IPR051201">
    <property type="entry name" value="Chloro_Bact_Ser_Proteases"/>
</dbReference>
<keyword evidence="2" id="KW-0378">Hydrolase</keyword>
<dbReference type="AlphaFoldDB" id="A0A517R2R1"/>
<dbReference type="EMBL" id="CP036268">
    <property type="protein sequence ID" value="QDT38133.1"/>
    <property type="molecule type" value="Genomic_DNA"/>
</dbReference>
<feature type="signal peptide" evidence="3">
    <location>
        <begin position="1"/>
        <end position="32"/>
    </location>
</feature>
<protein>
    <submittedName>
        <fullName evidence="5">Serine protease HtrA</fullName>
    </submittedName>
</protein>
<feature type="domain" description="PDZ" evidence="4">
    <location>
        <begin position="261"/>
        <end position="334"/>
    </location>
</feature>
<keyword evidence="6" id="KW-1185">Reference proteome</keyword>
<dbReference type="SMART" id="SM00228">
    <property type="entry name" value="PDZ"/>
    <property type="match status" value="1"/>
</dbReference>
<dbReference type="SUPFAM" id="SSF50156">
    <property type="entry name" value="PDZ domain-like"/>
    <property type="match status" value="1"/>
</dbReference>
<feature type="chain" id="PRO_5021724239" evidence="3">
    <location>
        <begin position="33"/>
        <end position="348"/>
    </location>
</feature>